<name>A0A0A9BTB3_ARUDO</name>
<dbReference type="EMBL" id="GBRH01235393">
    <property type="protein sequence ID" value="JAD62502.1"/>
    <property type="molecule type" value="Transcribed_RNA"/>
</dbReference>
<sequence length="34" mass="3828">MKVEQLTTSITLCTAIVSQLCQHKHEPVSIVLYI</sequence>
<reference evidence="1" key="1">
    <citation type="submission" date="2014-09" db="EMBL/GenBank/DDBJ databases">
        <authorList>
            <person name="Magalhaes I.L.F."/>
            <person name="Oliveira U."/>
            <person name="Santos F.R."/>
            <person name="Vidigal T.H.D.A."/>
            <person name="Brescovit A.D."/>
            <person name="Santos A.J."/>
        </authorList>
    </citation>
    <scope>NUCLEOTIDE SEQUENCE</scope>
    <source>
        <tissue evidence="1">Shoot tissue taken approximately 20 cm above the soil surface</tissue>
    </source>
</reference>
<protein>
    <submittedName>
        <fullName evidence="1">Uncharacterized protein</fullName>
    </submittedName>
</protein>
<reference evidence="1" key="2">
    <citation type="journal article" date="2015" name="Data Brief">
        <title>Shoot transcriptome of the giant reed, Arundo donax.</title>
        <authorList>
            <person name="Barrero R.A."/>
            <person name="Guerrero F.D."/>
            <person name="Moolhuijzen P."/>
            <person name="Goolsby J.A."/>
            <person name="Tidwell J."/>
            <person name="Bellgard S.E."/>
            <person name="Bellgard M.I."/>
        </authorList>
    </citation>
    <scope>NUCLEOTIDE SEQUENCE</scope>
    <source>
        <tissue evidence="1">Shoot tissue taken approximately 20 cm above the soil surface</tissue>
    </source>
</reference>
<accession>A0A0A9BTB3</accession>
<evidence type="ECO:0000313" key="1">
    <source>
        <dbReference type="EMBL" id="JAD62502.1"/>
    </source>
</evidence>
<organism evidence="1">
    <name type="scientific">Arundo donax</name>
    <name type="common">Giant reed</name>
    <name type="synonym">Donax arundinaceus</name>
    <dbReference type="NCBI Taxonomy" id="35708"/>
    <lineage>
        <taxon>Eukaryota</taxon>
        <taxon>Viridiplantae</taxon>
        <taxon>Streptophyta</taxon>
        <taxon>Embryophyta</taxon>
        <taxon>Tracheophyta</taxon>
        <taxon>Spermatophyta</taxon>
        <taxon>Magnoliopsida</taxon>
        <taxon>Liliopsida</taxon>
        <taxon>Poales</taxon>
        <taxon>Poaceae</taxon>
        <taxon>PACMAD clade</taxon>
        <taxon>Arundinoideae</taxon>
        <taxon>Arundineae</taxon>
        <taxon>Arundo</taxon>
    </lineage>
</organism>
<proteinExistence type="predicted"/>
<dbReference type="AlphaFoldDB" id="A0A0A9BTB3"/>